<evidence type="ECO:0000313" key="2">
    <source>
        <dbReference type="WBParaSite" id="MBELARI_LOCUS12641"/>
    </source>
</evidence>
<dbReference type="Proteomes" id="UP000887575">
    <property type="component" value="Unassembled WGS sequence"/>
</dbReference>
<name>A0AAF3EF86_9BILA</name>
<dbReference type="AlphaFoldDB" id="A0AAF3EF86"/>
<keyword evidence="1" id="KW-1185">Reference proteome</keyword>
<protein>
    <submittedName>
        <fullName evidence="2">Uncharacterized protein</fullName>
    </submittedName>
</protein>
<sequence length="148" mass="16952">MVGPPASVDPVHSALEVTKEIINVSPHLINGRTRFFISNDGEKDLSIKFDVSPYTIEGTWSFFVLNLPSSYYTPKYDAWNSHDDDSRPVDRLILPADGKKYGIDVVFSVPRPKVYTIYITISDRLNKDIKFERLKVNIDVLPYKSHDY</sequence>
<accession>A0AAF3EF86</accession>
<dbReference type="WBParaSite" id="MBELARI_LOCUS12641">
    <property type="protein sequence ID" value="MBELARI_LOCUS12641"/>
    <property type="gene ID" value="MBELARI_LOCUS12641"/>
</dbReference>
<organism evidence="1 2">
    <name type="scientific">Mesorhabditis belari</name>
    <dbReference type="NCBI Taxonomy" id="2138241"/>
    <lineage>
        <taxon>Eukaryota</taxon>
        <taxon>Metazoa</taxon>
        <taxon>Ecdysozoa</taxon>
        <taxon>Nematoda</taxon>
        <taxon>Chromadorea</taxon>
        <taxon>Rhabditida</taxon>
        <taxon>Rhabditina</taxon>
        <taxon>Rhabditomorpha</taxon>
        <taxon>Rhabditoidea</taxon>
        <taxon>Rhabditidae</taxon>
        <taxon>Mesorhabditinae</taxon>
        <taxon>Mesorhabditis</taxon>
    </lineage>
</organism>
<evidence type="ECO:0000313" key="1">
    <source>
        <dbReference type="Proteomes" id="UP000887575"/>
    </source>
</evidence>
<reference evidence="2" key="1">
    <citation type="submission" date="2024-02" db="UniProtKB">
        <authorList>
            <consortium name="WormBaseParasite"/>
        </authorList>
    </citation>
    <scope>IDENTIFICATION</scope>
</reference>
<proteinExistence type="predicted"/>